<dbReference type="KEGG" id="hprf:HLPR_21250"/>
<dbReference type="GO" id="GO:0044341">
    <property type="term" value="P:sodium-dependent phosphate transport"/>
    <property type="evidence" value="ECO:0007669"/>
    <property type="project" value="InterPro"/>
</dbReference>
<dbReference type="AlphaFoldDB" id="A0AAU9EED9"/>
<dbReference type="PANTHER" id="PTHR10010">
    <property type="entry name" value="SOLUTE CARRIER FAMILY 34 SODIUM PHOSPHATE , MEMBER 2-RELATED"/>
    <property type="match status" value="1"/>
</dbReference>
<sequence length="541" mass="59307">MGFQIAVGVIGGLGLFLFGMQMMGNGLQKAAGKKLERIIEILTSNKFIGVIVGIFVTGIIQSSSATTVMVVGFVNAGVMKLSQAVGVIMGANVGTTVTGQLVSFKLEHYAPLAVGIGMLFWMTSKKDNVKQIAEIFIGLGILFIGMEFLKDALKPLRGIQAFNDIMISFGHHPVLGVLIGFLLTLTVQSSSASIGMLIALASQGALPLAAAMPILYGDNIGTCTTALISSIGASRNAKRAAIIHLIFNLIGTMLFIFVFTKPIMALVQSWDPNDVARQIANTHTIFNISNVLIQLPFSFMLIKIVMWLVPEREDEKIRTTTTKYIDKRLLATPSIALSNSIRETLHMGNVVKKSYKTSLDSFFNLDKKAVMETFKLEKEINKLEKDITDYLVEVSNCDISDLDRKIIDGLFNSVNDIERIGDHADNIAELSLAAIENKLVFSKKGVEELKVMYEMAMTAYENTLEAIKTGKTDRVLSIIEIEEKVDQLELRAREGHIRRLNHNECSSESGIIFLDIISNIERISDLSANIAKFVLSISTTS</sequence>
<name>A0AAU9EED9_9FIRM</name>
<feature type="transmembrane region" description="Helical" evidence="6">
    <location>
        <begin position="240"/>
        <end position="260"/>
    </location>
</feature>
<dbReference type="InterPro" id="IPR003841">
    <property type="entry name" value="Na/Pi_transpt"/>
</dbReference>
<feature type="transmembrane region" description="Helical" evidence="6">
    <location>
        <begin position="81"/>
        <end position="99"/>
    </location>
</feature>
<feature type="transmembrane region" description="Helical" evidence="6">
    <location>
        <begin position="291"/>
        <end position="309"/>
    </location>
</feature>
<dbReference type="Proteomes" id="UP001321786">
    <property type="component" value="Chromosome"/>
</dbReference>
<evidence type="ECO:0000256" key="2">
    <source>
        <dbReference type="ARBA" id="ARBA00022475"/>
    </source>
</evidence>
<dbReference type="Pfam" id="PF01895">
    <property type="entry name" value="PhoU"/>
    <property type="match status" value="2"/>
</dbReference>
<dbReference type="GO" id="GO:0005886">
    <property type="term" value="C:plasma membrane"/>
    <property type="evidence" value="ECO:0007669"/>
    <property type="project" value="UniProtKB-SubCell"/>
</dbReference>
<dbReference type="InterPro" id="IPR026022">
    <property type="entry name" value="PhoU_dom"/>
</dbReference>
<dbReference type="PANTHER" id="PTHR10010:SF46">
    <property type="entry name" value="SODIUM-DEPENDENT PHOSPHATE TRANSPORT PROTEIN 2B"/>
    <property type="match status" value="1"/>
</dbReference>
<dbReference type="GO" id="GO:0005436">
    <property type="term" value="F:sodium:phosphate symporter activity"/>
    <property type="evidence" value="ECO:0007669"/>
    <property type="project" value="InterPro"/>
</dbReference>
<evidence type="ECO:0000256" key="3">
    <source>
        <dbReference type="ARBA" id="ARBA00022692"/>
    </source>
</evidence>
<evidence type="ECO:0000256" key="4">
    <source>
        <dbReference type="ARBA" id="ARBA00022989"/>
    </source>
</evidence>
<dbReference type="NCBIfam" id="NF037997">
    <property type="entry name" value="Na_Pi_symport"/>
    <property type="match status" value="1"/>
</dbReference>
<dbReference type="Pfam" id="PF02690">
    <property type="entry name" value="Na_Pi_cotrans"/>
    <property type="match status" value="1"/>
</dbReference>
<feature type="domain" description="PhoU" evidence="7">
    <location>
        <begin position="345"/>
        <end position="430"/>
    </location>
</feature>
<evidence type="ECO:0000259" key="7">
    <source>
        <dbReference type="Pfam" id="PF01895"/>
    </source>
</evidence>
<keyword evidence="4 6" id="KW-1133">Transmembrane helix</keyword>
<dbReference type="NCBIfam" id="TIGR00704">
    <property type="entry name" value="NaPi_cotrn_rel"/>
    <property type="match status" value="1"/>
</dbReference>
<reference evidence="8 9" key="1">
    <citation type="submission" date="2023-08" db="EMBL/GenBank/DDBJ databases">
        <title>Helicovermis profunda gen. nov., sp. nov., a novel mesophilic, fermentative bacterium within the Bacillota from a deep-sea hydrothermal vent chimney.</title>
        <authorList>
            <person name="Miyazaki U."/>
            <person name="Mizutani D."/>
            <person name="Hashimoto Y."/>
            <person name="Tame A."/>
            <person name="Sawayama S."/>
            <person name="Miyazaki J."/>
            <person name="Takai K."/>
            <person name="Nakagawa S."/>
        </authorList>
    </citation>
    <scope>NUCLEOTIDE SEQUENCE [LARGE SCALE GENOMIC DNA]</scope>
    <source>
        <strain evidence="8 9">S502</strain>
    </source>
</reference>
<feature type="transmembrane region" description="Helical" evidence="6">
    <location>
        <begin position="6"/>
        <end position="27"/>
    </location>
</feature>
<dbReference type="InterPro" id="IPR038078">
    <property type="entry name" value="PhoU-like_sf"/>
</dbReference>
<accession>A0AAU9EED9</accession>
<evidence type="ECO:0000256" key="1">
    <source>
        <dbReference type="ARBA" id="ARBA00004651"/>
    </source>
</evidence>
<protein>
    <submittedName>
        <fullName evidence="8">Na/Pi cotransporter family protein</fullName>
    </submittedName>
</protein>
<keyword evidence="3 6" id="KW-0812">Transmembrane</keyword>
<evidence type="ECO:0000256" key="5">
    <source>
        <dbReference type="ARBA" id="ARBA00023136"/>
    </source>
</evidence>
<feature type="transmembrane region" description="Helical" evidence="6">
    <location>
        <begin position="47"/>
        <end position="75"/>
    </location>
</feature>
<evidence type="ECO:0000313" key="9">
    <source>
        <dbReference type="Proteomes" id="UP001321786"/>
    </source>
</evidence>
<dbReference type="RefSeq" id="WP_338535408.1">
    <property type="nucleotide sequence ID" value="NZ_AP028654.1"/>
</dbReference>
<feature type="transmembrane region" description="Helical" evidence="6">
    <location>
        <begin position="135"/>
        <end position="153"/>
    </location>
</feature>
<evidence type="ECO:0000313" key="8">
    <source>
        <dbReference type="EMBL" id="BEP29794.1"/>
    </source>
</evidence>
<feature type="transmembrane region" description="Helical" evidence="6">
    <location>
        <begin position="174"/>
        <end position="200"/>
    </location>
</feature>
<gene>
    <name evidence="8" type="ORF">HLPR_21250</name>
</gene>
<organism evidence="8 9">
    <name type="scientific">Helicovermis profundi</name>
    <dbReference type="NCBI Taxonomy" id="3065157"/>
    <lineage>
        <taxon>Bacteria</taxon>
        <taxon>Bacillati</taxon>
        <taxon>Bacillota</taxon>
        <taxon>Clostridia</taxon>
        <taxon>Helicovermis</taxon>
    </lineage>
</organism>
<dbReference type="EMBL" id="AP028654">
    <property type="protein sequence ID" value="BEP29794.1"/>
    <property type="molecule type" value="Genomic_DNA"/>
</dbReference>
<dbReference type="InterPro" id="IPR004633">
    <property type="entry name" value="NaPi_cotrn-rel/YqeW-like"/>
</dbReference>
<dbReference type="SUPFAM" id="SSF109755">
    <property type="entry name" value="PhoU-like"/>
    <property type="match status" value="1"/>
</dbReference>
<proteinExistence type="predicted"/>
<dbReference type="Gene3D" id="1.20.58.220">
    <property type="entry name" value="Phosphate transport system protein phou homolog 2, domain 2"/>
    <property type="match status" value="1"/>
</dbReference>
<feature type="domain" description="PhoU" evidence="7">
    <location>
        <begin position="451"/>
        <end position="534"/>
    </location>
</feature>
<keyword evidence="2" id="KW-1003">Cell membrane</keyword>
<evidence type="ECO:0000256" key="6">
    <source>
        <dbReference type="SAM" id="Phobius"/>
    </source>
</evidence>
<comment type="subcellular location">
    <subcellularLocation>
        <location evidence="1">Cell membrane</location>
        <topology evidence="1">Multi-pass membrane protein</topology>
    </subcellularLocation>
</comment>
<keyword evidence="9" id="KW-1185">Reference proteome</keyword>
<keyword evidence="5 6" id="KW-0472">Membrane</keyword>